<evidence type="ECO:0000256" key="15">
    <source>
        <dbReference type="ARBA" id="ARBA00038000"/>
    </source>
</evidence>
<dbReference type="GO" id="GO:0009380">
    <property type="term" value="C:excinuclease repair complex"/>
    <property type="evidence" value="ECO:0007669"/>
    <property type="project" value="InterPro"/>
</dbReference>
<keyword evidence="13 18" id="KW-0234">DNA repair</keyword>
<keyword evidence="11 18" id="KW-0267">Excision nuclease</keyword>
<dbReference type="NCBIfam" id="NF001503">
    <property type="entry name" value="PRK00349.1"/>
    <property type="match status" value="1"/>
</dbReference>
<evidence type="ECO:0000256" key="17">
    <source>
        <dbReference type="ARBA" id="ARBA00042156"/>
    </source>
</evidence>
<evidence type="ECO:0000256" key="12">
    <source>
        <dbReference type="ARBA" id="ARBA00023125"/>
    </source>
</evidence>
<dbReference type="AlphaFoldDB" id="A0A1M4ZVC3"/>
<dbReference type="GO" id="GO:0006289">
    <property type="term" value="P:nucleotide-excision repair"/>
    <property type="evidence" value="ECO:0007669"/>
    <property type="project" value="UniProtKB-UniRule"/>
</dbReference>
<protein>
    <recommendedName>
        <fullName evidence="16 18">UvrABC system protein A</fullName>
        <shortName evidence="18">UvrA protein</shortName>
    </recommendedName>
    <alternativeName>
        <fullName evidence="17 18">Excinuclease ABC subunit A</fullName>
    </alternativeName>
</protein>
<keyword evidence="3 18" id="KW-0479">Metal-binding</keyword>
<evidence type="ECO:0000256" key="18">
    <source>
        <dbReference type="HAMAP-Rule" id="MF_00205"/>
    </source>
</evidence>
<evidence type="ECO:0000256" key="2">
    <source>
        <dbReference type="ARBA" id="ARBA00022490"/>
    </source>
</evidence>
<dbReference type="CDD" id="cd03271">
    <property type="entry name" value="ABC_UvrA_II"/>
    <property type="match status" value="1"/>
</dbReference>
<evidence type="ECO:0000256" key="9">
    <source>
        <dbReference type="ARBA" id="ARBA00022833"/>
    </source>
</evidence>
<dbReference type="InterPro" id="IPR041102">
    <property type="entry name" value="UvrA_inter"/>
</dbReference>
<evidence type="ECO:0000256" key="4">
    <source>
        <dbReference type="ARBA" id="ARBA00022737"/>
    </source>
</evidence>
<evidence type="ECO:0000256" key="5">
    <source>
        <dbReference type="ARBA" id="ARBA00022741"/>
    </source>
</evidence>
<dbReference type="Proteomes" id="UP000184159">
    <property type="component" value="Unassembled WGS sequence"/>
</dbReference>
<dbReference type="InterPro" id="IPR027417">
    <property type="entry name" value="P-loop_NTPase"/>
</dbReference>
<dbReference type="SUPFAM" id="SSF52540">
    <property type="entry name" value="P-loop containing nucleoside triphosphate hydrolases"/>
    <property type="match status" value="2"/>
</dbReference>
<sequence length="940" mass="103754">MDSIDVRGARTHNLKNISLTLPRDKLIVVTGLSGSGKSSLAFDTLYAEGQRRYVESLSAYARQFLSLMEKPDVDHIEGLSPAISIEQKSTSHNPRSTVGTITEIYDYLRLLYARVGEPRCPEHHTPLAAQTISQMVDKVLELPEGARLMLLSPIVKERKGEHVKTLANLAAQGFIRARIDGEISDLSDPPTLELHKKHTIEVIVDRFKVRSDLQQRLAESFETALELSGGIVVVAPMDEAGDEIVFSSNFACSHCGYSMQELEPRLFSFNNPAGACHSCDGLGVQQYFDPSRVVQDKSLSLANGAIRGWDKKNFYYFQMLTSLAEHYNFDLTTPFEKLPKKIQNVVLQGSGTQSIEFKYVNDRGDIRIKSHPFEGILSNLERRYRETESNSVREDLVKFISTKPCASCHGTRLRQEARHVFVNETTLPEVVELSIAEALTFFESLQLTGQKAQIAEKVMKEINDRLRFLVNVGLNYLNLSRSAETLSGGEAQRIRLASQIGAGLVGVMYVLDEPSIGLHQRDNERLLQTLTHLRDLGNTVIVVEHDEDAIRTADYIVDIGPGAGVHGGHIVAQGDVEQVIATPESLTGQYLSGAKSIAIPAQRIPYDAKKVVELSGASGNNLKDVTLTVPIGLFTCVTGVSGSGKSTLINDTFYKIAHIELNGASAEEPAPYKKIKGLDQLDKVIDIDQSPIGRTPRSNPATYTGIFTPIRELFAGTQESRSRGYKPGRFSFNVRGGRCEACQGDGVIKVEMHFLPDVYVPCDICKGKRYNRETLEVKYKGKTIDEVLEMTVEDARTFFDPVPVIARKLQTLMDVGLSYIRLGQAATTLSGGEAQRVKLARELSKRDTGKTLYILDEPTTGLHFDDIQQLLTVLHRLRDHGNTVVVIEHNLDVIKTADWVVDLGPEGGQGGGEIIAQGTPEAVSKVTGSHTARFLKPMLE</sequence>
<dbReference type="InterPro" id="IPR013815">
    <property type="entry name" value="ATP_grasp_subdomain_1"/>
</dbReference>
<dbReference type="Pfam" id="PF17755">
    <property type="entry name" value="UvrA_DNA-bind"/>
    <property type="match status" value="1"/>
</dbReference>
<evidence type="ECO:0000256" key="3">
    <source>
        <dbReference type="ARBA" id="ARBA00022723"/>
    </source>
</evidence>
<dbReference type="Gene3D" id="3.40.50.300">
    <property type="entry name" value="P-loop containing nucleotide triphosphate hydrolases"/>
    <property type="match status" value="2"/>
</dbReference>
<comment type="similarity">
    <text evidence="15 18">Belongs to the ABC transporter superfamily. UvrA family.</text>
</comment>
<evidence type="ECO:0000256" key="10">
    <source>
        <dbReference type="ARBA" id="ARBA00022840"/>
    </source>
</evidence>
<comment type="subunit">
    <text evidence="18">Forms a heterotetramer with UvrB during the search for lesions.</text>
</comment>
<keyword evidence="14 18" id="KW-0742">SOS response</keyword>
<dbReference type="GO" id="GO:0016887">
    <property type="term" value="F:ATP hydrolysis activity"/>
    <property type="evidence" value="ECO:0007669"/>
    <property type="project" value="InterPro"/>
</dbReference>
<dbReference type="InterPro" id="IPR041552">
    <property type="entry name" value="UvrA_DNA-bd"/>
</dbReference>
<dbReference type="Pfam" id="PF17760">
    <property type="entry name" value="UvrA_inter"/>
    <property type="match status" value="1"/>
</dbReference>
<comment type="function">
    <text evidence="18">The UvrABC repair system catalyzes the recognition and processing of DNA lesions. UvrA is an ATPase and a DNA-binding protein. A damage recognition complex composed of 2 UvrA and 2 UvrB subunits scans DNA for abnormalities. When the presence of a lesion has been verified by UvrB, the UvrA molecules dissociate.</text>
</comment>
<evidence type="ECO:0000256" key="16">
    <source>
        <dbReference type="ARBA" id="ARBA00039316"/>
    </source>
</evidence>
<keyword evidence="6 18" id="KW-0227">DNA damage</keyword>
<dbReference type="Gene3D" id="3.30.1490.20">
    <property type="entry name" value="ATP-grasp fold, A domain"/>
    <property type="match status" value="1"/>
</dbReference>
<feature type="binding site" evidence="18">
    <location>
        <begin position="31"/>
        <end position="38"/>
    </location>
    <ligand>
        <name>ATP</name>
        <dbReference type="ChEBI" id="CHEBI:30616"/>
    </ligand>
</feature>
<dbReference type="FunFam" id="1.20.1580.10:FF:000002">
    <property type="entry name" value="UvrABC system protein A"/>
    <property type="match status" value="1"/>
</dbReference>
<dbReference type="CDD" id="cd03270">
    <property type="entry name" value="ABC_UvrA_I"/>
    <property type="match status" value="1"/>
</dbReference>
<dbReference type="FunFam" id="1.10.8.280:FF:000001">
    <property type="entry name" value="UvrABC system protein A"/>
    <property type="match status" value="1"/>
</dbReference>
<dbReference type="GO" id="GO:0008270">
    <property type="term" value="F:zinc ion binding"/>
    <property type="evidence" value="ECO:0007669"/>
    <property type="project" value="UniProtKB-UniRule"/>
</dbReference>
<evidence type="ECO:0000259" key="19">
    <source>
        <dbReference type="PROSITE" id="PS50893"/>
    </source>
</evidence>
<keyword evidence="10 18" id="KW-0067">ATP-binding</keyword>
<reference evidence="21" key="1">
    <citation type="submission" date="2016-11" db="EMBL/GenBank/DDBJ databases">
        <authorList>
            <person name="Varghese N."/>
            <person name="Submissions S."/>
        </authorList>
    </citation>
    <scope>NUCLEOTIDE SEQUENCE [LARGE SCALE GENOMIC DNA]</scope>
    <source>
        <strain evidence="21">DSM 21264</strain>
    </source>
</reference>
<dbReference type="Gene3D" id="1.10.8.280">
    <property type="entry name" value="ABC transporter ATPase domain-like"/>
    <property type="match status" value="1"/>
</dbReference>
<feature type="zinc finger region" description="C4-type" evidence="18">
    <location>
        <begin position="739"/>
        <end position="765"/>
    </location>
</feature>
<keyword evidence="8 18" id="KW-0863">Zinc-finger</keyword>
<evidence type="ECO:0000313" key="20">
    <source>
        <dbReference type="EMBL" id="SHF21954.1"/>
    </source>
</evidence>
<dbReference type="InterPro" id="IPR003439">
    <property type="entry name" value="ABC_transporter-like_ATP-bd"/>
</dbReference>
<comment type="subcellular location">
    <subcellularLocation>
        <location evidence="1 18">Cytoplasm</location>
    </subcellularLocation>
</comment>
<evidence type="ECO:0000256" key="14">
    <source>
        <dbReference type="ARBA" id="ARBA00023236"/>
    </source>
</evidence>
<dbReference type="InterPro" id="IPR017871">
    <property type="entry name" value="ABC_transporter-like_CS"/>
</dbReference>
<feature type="zinc finger region" description="C4-type" evidence="18">
    <location>
        <begin position="252"/>
        <end position="279"/>
    </location>
</feature>
<name>A0A1M4ZVC3_VIBGA</name>
<evidence type="ECO:0000256" key="8">
    <source>
        <dbReference type="ARBA" id="ARBA00022771"/>
    </source>
</evidence>
<evidence type="ECO:0000313" key="21">
    <source>
        <dbReference type="Proteomes" id="UP000184159"/>
    </source>
</evidence>
<keyword evidence="7 18" id="KW-0228">DNA excision</keyword>
<dbReference type="NCBIfam" id="TIGR00630">
    <property type="entry name" value="uvra"/>
    <property type="match status" value="1"/>
</dbReference>
<keyword evidence="4 18" id="KW-0677">Repeat</keyword>
<dbReference type="GO" id="GO:0005524">
    <property type="term" value="F:ATP binding"/>
    <property type="evidence" value="ECO:0007669"/>
    <property type="project" value="UniProtKB-UniRule"/>
</dbReference>
<dbReference type="InterPro" id="IPR004602">
    <property type="entry name" value="UvrA"/>
</dbReference>
<gene>
    <name evidence="18" type="primary">uvrA</name>
    <name evidence="20" type="ORF">SAMN02745781_01700</name>
</gene>
<keyword evidence="5 18" id="KW-0547">Nucleotide-binding</keyword>
<evidence type="ECO:0000256" key="7">
    <source>
        <dbReference type="ARBA" id="ARBA00022769"/>
    </source>
</evidence>
<feature type="binding site" evidence="18">
    <location>
        <begin position="639"/>
        <end position="646"/>
    </location>
    <ligand>
        <name>ATP</name>
        <dbReference type="ChEBI" id="CHEBI:30616"/>
    </ligand>
</feature>
<dbReference type="PANTHER" id="PTHR43152:SF3">
    <property type="entry name" value="UVRABC SYSTEM PROTEIN A"/>
    <property type="match status" value="1"/>
</dbReference>
<organism evidence="20 21">
    <name type="scientific">Vibrio gazogenes DSM 21264 = NBRC 103151</name>
    <dbReference type="NCBI Taxonomy" id="1123492"/>
    <lineage>
        <taxon>Bacteria</taxon>
        <taxon>Pseudomonadati</taxon>
        <taxon>Pseudomonadota</taxon>
        <taxon>Gammaproteobacteria</taxon>
        <taxon>Vibrionales</taxon>
        <taxon>Vibrionaceae</taxon>
        <taxon>Vibrio</taxon>
    </lineage>
</organism>
<dbReference type="GO" id="GO:0005737">
    <property type="term" value="C:cytoplasm"/>
    <property type="evidence" value="ECO:0007669"/>
    <property type="project" value="UniProtKB-SubCell"/>
</dbReference>
<feature type="domain" description="ABC transporter" evidence="19">
    <location>
        <begin position="606"/>
        <end position="936"/>
    </location>
</feature>
<keyword evidence="12 18" id="KW-0238">DNA-binding</keyword>
<dbReference type="PROSITE" id="PS50893">
    <property type="entry name" value="ABC_TRANSPORTER_2"/>
    <property type="match status" value="1"/>
</dbReference>
<dbReference type="FunFam" id="1.20.1580.10:FF:000003">
    <property type="entry name" value="UvrABC system protein A"/>
    <property type="match status" value="1"/>
</dbReference>
<dbReference type="GO" id="GO:0003677">
    <property type="term" value="F:DNA binding"/>
    <property type="evidence" value="ECO:0007669"/>
    <property type="project" value="UniProtKB-UniRule"/>
</dbReference>
<accession>A0A1M4ZVC3</accession>
<evidence type="ECO:0000256" key="13">
    <source>
        <dbReference type="ARBA" id="ARBA00023204"/>
    </source>
</evidence>
<keyword evidence="2 18" id="KW-0963">Cytoplasm</keyword>
<dbReference type="Pfam" id="PF00005">
    <property type="entry name" value="ABC_tran"/>
    <property type="match status" value="1"/>
</dbReference>
<dbReference type="GO" id="GO:0009381">
    <property type="term" value="F:excinuclease ABC activity"/>
    <property type="evidence" value="ECO:0007669"/>
    <property type="project" value="UniProtKB-UniRule"/>
</dbReference>
<dbReference type="GO" id="GO:0009432">
    <property type="term" value="P:SOS response"/>
    <property type="evidence" value="ECO:0007669"/>
    <property type="project" value="UniProtKB-UniRule"/>
</dbReference>
<dbReference type="EMBL" id="FQUH01000007">
    <property type="protein sequence ID" value="SHF21954.1"/>
    <property type="molecule type" value="Genomic_DNA"/>
</dbReference>
<evidence type="ECO:0000256" key="11">
    <source>
        <dbReference type="ARBA" id="ARBA00022881"/>
    </source>
</evidence>
<dbReference type="PANTHER" id="PTHR43152">
    <property type="entry name" value="UVRABC SYSTEM PROTEIN A"/>
    <property type="match status" value="1"/>
</dbReference>
<evidence type="ECO:0000256" key="6">
    <source>
        <dbReference type="ARBA" id="ARBA00022763"/>
    </source>
</evidence>
<dbReference type="PROSITE" id="PS00211">
    <property type="entry name" value="ABC_TRANSPORTER_1"/>
    <property type="match status" value="2"/>
</dbReference>
<keyword evidence="9 18" id="KW-0862">Zinc</keyword>
<proteinExistence type="inferred from homology"/>
<dbReference type="RefSeq" id="WP_072958019.1">
    <property type="nucleotide sequence ID" value="NZ_FQUH01000007.1"/>
</dbReference>
<dbReference type="HAMAP" id="MF_00205">
    <property type="entry name" value="UvrA"/>
    <property type="match status" value="1"/>
</dbReference>
<evidence type="ECO:0000256" key="1">
    <source>
        <dbReference type="ARBA" id="ARBA00004496"/>
    </source>
</evidence>
<dbReference type="Gene3D" id="1.20.1580.10">
    <property type="entry name" value="ABC transporter ATPase like domain"/>
    <property type="match status" value="2"/>
</dbReference>
<keyword evidence="21" id="KW-1185">Reference proteome</keyword>
<dbReference type="FunFam" id="3.30.190.20:FF:000003">
    <property type="entry name" value="UvrABC system protein A"/>
    <property type="match status" value="1"/>
</dbReference>